<evidence type="ECO:0000313" key="7">
    <source>
        <dbReference type="Proteomes" id="UP000319859"/>
    </source>
</evidence>
<proteinExistence type="predicted"/>
<organism evidence="6 7">
    <name type="scientific">Nitrospirillum amazonense</name>
    <dbReference type="NCBI Taxonomy" id="28077"/>
    <lineage>
        <taxon>Bacteria</taxon>
        <taxon>Pseudomonadati</taxon>
        <taxon>Pseudomonadota</taxon>
        <taxon>Alphaproteobacteria</taxon>
        <taxon>Rhodospirillales</taxon>
        <taxon>Azospirillaceae</taxon>
        <taxon>Nitrospirillum</taxon>
    </lineage>
</organism>
<dbReference type="InterPro" id="IPR018060">
    <property type="entry name" value="HTH_AraC"/>
</dbReference>
<dbReference type="OrthoDB" id="7349394at2"/>
<evidence type="ECO:0000256" key="1">
    <source>
        <dbReference type="ARBA" id="ARBA00023015"/>
    </source>
</evidence>
<evidence type="ECO:0000256" key="4">
    <source>
        <dbReference type="SAM" id="MobiDB-lite"/>
    </source>
</evidence>
<dbReference type="InterPro" id="IPR020449">
    <property type="entry name" value="Tscrpt_reg_AraC-type_HTH"/>
</dbReference>
<evidence type="ECO:0000256" key="3">
    <source>
        <dbReference type="ARBA" id="ARBA00023163"/>
    </source>
</evidence>
<dbReference type="GO" id="GO:0043565">
    <property type="term" value="F:sequence-specific DNA binding"/>
    <property type="evidence" value="ECO:0007669"/>
    <property type="project" value="InterPro"/>
</dbReference>
<gene>
    <name evidence="6" type="ORF">FBZ89_13112</name>
</gene>
<dbReference type="AlphaFoldDB" id="A0A560EPM3"/>
<feature type="domain" description="HTH araC/xylS-type" evidence="5">
    <location>
        <begin position="203"/>
        <end position="301"/>
    </location>
</feature>
<evidence type="ECO:0000256" key="2">
    <source>
        <dbReference type="ARBA" id="ARBA00023125"/>
    </source>
</evidence>
<dbReference type="InterPro" id="IPR009057">
    <property type="entry name" value="Homeodomain-like_sf"/>
</dbReference>
<dbReference type="InterPro" id="IPR018062">
    <property type="entry name" value="HTH_AraC-typ_CS"/>
</dbReference>
<dbReference type="InterPro" id="IPR050204">
    <property type="entry name" value="AraC_XylS_family_regulators"/>
</dbReference>
<evidence type="ECO:0000259" key="5">
    <source>
        <dbReference type="PROSITE" id="PS01124"/>
    </source>
</evidence>
<reference evidence="6 7" key="1">
    <citation type="submission" date="2019-06" db="EMBL/GenBank/DDBJ databases">
        <title>Genomic Encyclopedia of Type Strains, Phase IV (KMG-V): Genome sequencing to study the core and pangenomes of soil and plant-associated prokaryotes.</title>
        <authorList>
            <person name="Whitman W."/>
        </authorList>
    </citation>
    <scope>NUCLEOTIDE SEQUENCE [LARGE SCALE GENOMIC DNA]</scope>
    <source>
        <strain evidence="6 7">BR 11880</strain>
    </source>
</reference>
<dbReference type="PANTHER" id="PTHR46796">
    <property type="entry name" value="HTH-TYPE TRANSCRIPTIONAL ACTIVATOR RHAS-RELATED"/>
    <property type="match status" value="1"/>
</dbReference>
<dbReference type="PROSITE" id="PS01124">
    <property type="entry name" value="HTH_ARAC_FAMILY_2"/>
    <property type="match status" value="1"/>
</dbReference>
<comment type="caution">
    <text evidence="6">The sequence shown here is derived from an EMBL/GenBank/DDBJ whole genome shotgun (WGS) entry which is preliminary data.</text>
</comment>
<sequence length="312" mass="35047">MSARQTPKAVNFEQARQQLSDRPLRATSAGRLWEGISLDEYADYYMDGSQFMPPRDHHIVTVSLGRSSEVLQERLGKTFESPSLFGEATLMPAGYETRFRGLLPQHIRIGLMPDHLMQAADACRRIGTAPRPRFLSNFRTRDPWLARLGEILSLELGRAPHPAQDLLIESLSVALSVHLVRSYSADVHTVDTPLAAPSSSAVRRALAYVEDRGMEKITLAELAEAAGVNRFHLVKIFKKEVGMSPMRYLERLRIERAKEMVRAADLPLADIAYAVGFSDQSHFTRRFRHHAGCTPAVYARENGRRFPPPSTN</sequence>
<dbReference type="RefSeq" id="WP_145754131.1">
    <property type="nucleotide sequence ID" value="NZ_VITN01000031.1"/>
</dbReference>
<dbReference type="GO" id="GO:0003700">
    <property type="term" value="F:DNA-binding transcription factor activity"/>
    <property type="evidence" value="ECO:0007669"/>
    <property type="project" value="InterPro"/>
</dbReference>
<name>A0A560EPM3_9PROT</name>
<dbReference type="SUPFAM" id="SSF46689">
    <property type="entry name" value="Homeodomain-like"/>
    <property type="match status" value="2"/>
</dbReference>
<keyword evidence="3" id="KW-0804">Transcription</keyword>
<dbReference type="SMART" id="SM00342">
    <property type="entry name" value="HTH_ARAC"/>
    <property type="match status" value="1"/>
</dbReference>
<dbReference type="Proteomes" id="UP000319859">
    <property type="component" value="Unassembled WGS sequence"/>
</dbReference>
<keyword evidence="2" id="KW-0238">DNA-binding</keyword>
<dbReference type="PRINTS" id="PR00032">
    <property type="entry name" value="HTHARAC"/>
</dbReference>
<evidence type="ECO:0000313" key="6">
    <source>
        <dbReference type="EMBL" id="TWB11284.1"/>
    </source>
</evidence>
<accession>A0A560EPM3</accession>
<dbReference type="Pfam" id="PF12833">
    <property type="entry name" value="HTH_18"/>
    <property type="match status" value="1"/>
</dbReference>
<protein>
    <submittedName>
        <fullName evidence="6">AraC family transcriptional regulator</fullName>
    </submittedName>
</protein>
<keyword evidence="1" id="KW-0805">Transcription regulation</keyword>
<dbReference type="EMBL" id="VITN01000031">
    <property type="protein sequence ID" value="TWB11284.1"/>
    <property type="molecule type" value="Genomic_DNA"/>
</dbReference>
<feature type="region of interest" description="Disordered" evidence="4">
    <location>
        <begin position="1"/>
        <end position="23"/>
    </location>
</feature>
<dbReference type="Gene3D" id="1.10.10.60">
    <property type="entry name" value="Homeodomain-like"/>
    <property type="match status" value="2"/>
</dbReference>
<dbReference type="PROSITE" id="PS00041">
    <property type="entry name" value="HTH_ARAC_FAMILY_1"/>
    <property type="match status" value="1"/>
</dbReference>